<dbReference type="InterPro" id="IPR023332">
    <property type="entry name" value="Proteasome_alpha-type"/>
</dbReference>
<dbReference type="SUPFAM" id="SSF56235">
    <property type="entry name" value="N-terminal nucleophile aminohydrolases (Ntn hydrolases)"/>
    <property type="match status" value="1"/>
</dbReference>
<dbReference type="InterPro" id="IPR029055">
    <property type="entry name" value="Ntn_hydrolases_N"/>
</dbReference>
<evidence type="ECO:0000256" key="1">
    <source>
        <dbReference type="ARBA" id="ARBA00004496"/>
    </source>
</evidence>
<evidence type="ECO:0000259" key="7">
    <source>
        <dbReference type="PROSITE" id="PS00388"/>
    </source>
</evidence>
<dbReference type="PANTHER" id="PTHR11599">
    <property type="entry name" value="PROTEASOME SUBUNIT ALPHA/BETA"/>
    <property type="match status" value="1"/>
</dbReference>
<dbReference type="NCBIfam" id="NF003075">
    <property type="entry name" value="PRK03996.1"/>
    <property type="match status" value="1"/>
</dbReference>
<dbReference type="Proteomes" id="UP001596406">
    <property type="component" value="Unassembled WGS sequence"/>
</dbReference>
<dbReference type="InterPro" id="IPR000426">
    <property type="entry name" value="Proteasome_asu_N"/>
</dbReference>
<comment type="similarity">
    <text evidence="5 6">Belongs to the peptidase T1A family.</text>
</comment>
<dbReference type="SMART" id="SM00948">
    <property type="entry name" value="Proteasome_A_N"/>
    <property type="match status" value="1"/>
</dbReference>
<dbReference type="AlphaFoldDB" id="A0ABD5UF81"/>
<evidence type="ECO:0000256" key="2">
    <source>
        <dbReference type="ARBA" id="ARBA00022490"/>
    </source>
</evidence>
<dbReference type="PROSITE" id="PS00388">
    <property type="entry name" value="PROTEASOME_ALPHA_1"/>
    <property type="match status" value="1"/>
</dbReference>
<comment type="subunit">
    <text evidence="4">The 20S proteasome core is composed of 14 alpha and 14 beta subunits that assemble into four stacked heptameric rings, resulting in a barrel-shaped structure. The two inner rings, each composed of seven catalytic beta subunits, are sandwiched by two outer rings, each composed of seven alpha subunits. H.volcanii produces at least 2 types of 20S proteasomes: an alpha1-beta proteasome and a proteasome containing all three subunits (alpha1, alpha2, and beta) that appears to be asymmetrical with homo-oligomeric alpha1 and alpha2 rings positioned on separate ends. The catalytic chamber with the active sites is on the inside of the barrel. Has probably a gated structure, the ends of the cylinder being occluded by the N-termini of the alpha-subunits. Is likely capped at one or both ends by the proteasome regulatory ATPase, PAN.</text>
</comment>
<feature type="domain" description="Proteasome alpha-type subunits" evidence="7">
    <location>
        <begin position="10"/>
        <end position="32"/>
    </location>
</feature>
<gene>
    <name evidence="8" type="primary">psmA</name>
    <name evidence="8" type="ORF">ACFQHK_09960</name>
</gene>
<dbReference type="PROSITE" id="PS51475">
    <property type="entry name" value="PROTEASOME_ALPHA_2"/>
    <property type="match status" value="1"/>
</dbReference>
<comment type="caution">
    <text evidence="8">The sequence shown here is derived from an EMBL/GenBank/DDBJ whole genome shotgun (WGS) entry which is preliminary data.</text>
</comment>
<keyword evidence="3 5" id="KW-0647">Proteasome</keyword>
<evidence type="ECO:0000256" key="4">
    <source>
        <dbReference type="ARBA" id="ARBA00062996"/>
    </source>
</evidence>
<dbReference type="EMBL" id="JBHSXM010000001">
    <property type="protein sequence ID" value="MFC6836836.1"/>
    <property type="molecule type" value="Genomic_DNA"/>
</dbReference>
<dbReference type="GO" id="GO:0005737">
    <property type="term" value="C:cytoplasm"/>
    <property type="evidence" value="ECO:0007669"/>
    <property type="project" value="UniProtKB-SubCell"/>
</dbReference>
<evidence type="ECO:0000256" key="5">
    <source>
        <dbReference type="PROSITE-ProRule" id="PRU00808"/>
    </source>
</evidence>
<comment type="subcellular location">
    <subcellularLocation>
        <location evidence="1 6">Cytoplasm</location>
    </subcellularLocation>
</comment>
<comment type="subunit">
    <text evidence="6">The 20S proteasome core is composed of 14 alpha and 14 beta subunits that assemble into four stacked heptameric rings, resulting in a barrel-shaped structure. The two inner rings, each composed of seven catalytic beta subunits, are sandwiched by two outer rings, each composed of seven alpha subunits. The catalytic chamber with the active sites is on the inside of the barrel. Has a gated structure, the ends of the cylinder being occluded by the N-termini of the alpha-subunits. Is capped at one or both ends by the proteasome regulatory ATPase, PAN.</text>
</comment>
<dbReference type="FunFam" id="3.60.20.10:FF:000004">
    <property type="entry name" value="Proteasome subunit alpha type-4"/>
    <property type="match status" value="1"/>
</dbReference>
<dbReference type="GO" id="GO:0004175">
    <property type="term" value="F:endopeptidase activity"/>
    <property type="evidence" value="ECO:0007669"/>
    <property type="project" value="UniProtKB-ARBA"/>
</dbReference>
<evidence type="ECO:0000256" key="6">
    <source>
        <dbReference type="RuleBase" id="RU000552"/>
    </source>
</evidence>
<dbReference type="GO" id="GO:0019773">
    <property type="term" value="C:proteasome core complex, alpha-subunit complex"/>
    <property type="evidence" value="ECO:0007669"/>
    <property type="project" value="UniProtKB-UniRule"/>
</dbReference>
<dbReference type="GO" id="GO:0010498">
    <property type="term" value="P:proteasomal protein catabolic process"/>
    <property type="evidence" value="ECO:0007669"/>
    <property type="project" value="UniProtKB-ARBA"/>
</dbReference>
<evidence type="ECO:0000313" key="8">
    <source>
        <dbReference type="EMBL" id="MFC6836836.1"/>
    </source>
</evidence>
<keyword evidence="8" id="KW-0378">Hydrolase</keyword>
<dbReference type="NCBIfam" id="TIGR03633">
    <property type="entry name" value="arc_protsome_A"/>
    <property type="match status" value="1"/>
</dbReference>
<sequence>MMGGNDRQAYDRGSNIFSPDGRLYQVEYAREAVKRGSASVGIRTEEGVVLAASRRVRSPLLEPRSVEKLHKVDDNHGVASAGHVADARQLVDVARRAAQVERLRYGQPVTTEQLTTEVSRHIQEYTQSGGARPFGAALLVGGYVDGEARLFETDPSGTPYEWRAAAIGGGSDDLRKHLEEHYDEEMGLNDAIALARDALSDEDDEDEDGEFIAVAVVDEEGYRTVDVGEDAASDAE</sequence>
<dbReference type="Gene3D" id="3.60.20.10">
    <property type="entry name" value="Glutamine Phosphoribosylpyrophosphate, subunit 1, domain 1"/>
    <property type="match status" value="1"/>
</dbReference>
<keyword evidence="2" id="KW-0963">Cytoplasm</keyword>
<name>A0ABD5UF81_9EURY</name>
<dbReference type="InterPro" id="IPR001353">
    <property type="entry name" value="Proteasome_sua/b"/>
</dbReference>
<dbReference type="Pfam" id="PF10584">
    <property type="entry name" value="Proteasome_A_N"/>
    <property type="match status" value="1"/>
</dbReference>
<dbReference type="InterPro" id="IPR019982">
    <property type="entry name" value="Proteasome_asu_arc"/>
</dbReference>
<protein>
    <recommendedName>
        <fullName evidence="6">Proteasome subunit alpha</fullName>
    </recommendedName>
</protein>
<dbReference type="RefSeq" id="WP_304448511.1">
    <property type="nucleotide sequence ID" value="NZ_JARRAH010000001.1"/>
</dbReference>
<keyword evidence="9" id="KW-1185">Reference proteome</keyword>
<comment type="function">
    <text evidence="6">Component of the proteasome core, a large protease complex with broad specificity involved in protein degradation.</text>
</comment>
<reference evidence="8 9" key="1">
    <citation type="journal article" date="2019" name="Int. J. Syst. Evol. Microbiol.">
        <title>The Global Catalogue of Microorganisms (GCM) 10K type strain sequencing project: providing services to taxonomists for standard genome sequencing and annotation.</title>
        <authorList>
            <consortium name="The Broad Institute Genomics Platform"/>
            <consortium name="The Broad Institute Genome Sequencing Center for Infectious Disease"/>
            <person name="Wu L."/>
            <person name="Ma J."/>
        </authorList>
    </citation>
    <scope>NUCLEOTIDE SEQUENCE [LARGE SCALE GENOMIC DNA]</scope>
    <source>
        <strain evidence="8 9">PSRA2</strain>
    </source>
</reference>
<dbReference type="Pfam" id="PF00227">
    <property type="entry name" value="Proteasome"/>
    <property type="match status" value="1"/>
</dbReference>
<accession>A0ABD5UF81</accession>
<organism evidence="8 9">
    <name type="scientific">Halomarina ordinaria</name>
    <dbReference type="NCBI Taxonomy" id="3033939"/>
    <lineage>
        <taxon>Archaea</taxon>
        <taxon>Methanobacteriati</taxon>
        <taxon>Methanobacteriota</taxon>
        <taxon>Stenosarchaea group</taxon>
        <taxon>Halobacteria</taxon>
        <taxon>Halobacteriales</taxon>
        <taxon>Natronomonadaceae</taxon>
        <taxon>Halomarina</taxon>
    </lineage>
</organism>
<dbReference type="InterPro" id="IPR050115">
    <property type="entry name" value="Proteasome_alpha"/>
</dbReference>
<evidence type="ECO:0000256" key="3">
    <source>
        <dbReference type="ARBA" id="ARBA00022942"/>
    </source>
</evidence>
<evidence type="ECO:0000313" key="9">
    <source>
        <dbReference type="Proteomes" id="UP001596406"/>
    </source>
</evidence>
<proteinExistence type="inferred from homology"/>